<dbReference type="EC" id="2.3.2.27" evidence="5"/>
<dbReference type="PANTHER" id="PTHR22849:SF132">
    <property type="entry name" value="E3 UBIQUITIN-PROTEIN LIGASE PUB23"/>
    <property type="match status" value="1"/>
</dbReference>
<dbReference type="Proteomes" id="UP001187471">
    <property type="component" value="Unassembled WGS sequence"/>
</dbReference>
<dbReference type="InterPro" id="IPR011989">
    <property type="entry name" value="ARM-like"/>
</dbReference>
<comment type="pathway">
    <text evidence="2 5">Protein modification; protein ubiquitination.</text>
</comment>
<dbReference type="GO" id="GO:0061630">
    <property type="term" value="F:ubiquitin protein ligase activity"/>
    <property type="evidence" value="ECO:0007669"/>
    <property type="project" value="UniProtKB-UniRule"/>
</dbReference>
<accession>A0AA88U376</accession>
<comment type="function">
    <text evidence="5">Functions as an E3 ubiquitin ligase.</text>
</comment>
<evidence type="ECO:0000259" key="6">
    <source>
        <dbReference type="PROSITE" id="PS51698"/>
    </source>
</evidence>
<dbReference type="Pfam" id="PF04564">
    <property type="entry name" value="U-box"/>
    <property type="match status" value="1"/>
</dbReference>
<protein>
    <recommendedName>
        <fullName evidence="5 6">U-box domain-containing protein</fullName>
        <ecNumber evidence="5">2.3.2.27</ecNumber>
    </recommendedName>
    <alternativeName>
        <fullName evidence="5">RING-type E3 ubiquitin transferase PUB</fullName>
    </alternativeName>
</protein>
<evidence type="ECO:0000256" key="3">
    <source>
        <dbReference type="ARBA" id="ARBA00022679"/>
    </source>
</evidence>
<comment type="caution">
    <text evidence="7">The sequence shown here is derived from an EMBL/GenBank/DDBJ whole genome shotgun (WGS) entry which is preliminary data.</text>
</comment>
<dbReference type="InterPro" id="IPR013083">
    <property type="entry name" value="Znf_RING/FYVE/PHD"/>
</dbReference>
<dbReference type="GO" id="GO:0016567">
    <property type="term" value="P:protein ubiquitination"/>
    <property type="evidence" value="ECO:0007669"/>
    <property type="project" value="UniProtKB-UniRule"/>
</dbReference>
<dbReference type="Gene3D" id="1.25.10.10">
    <property type="entry name" value="Leucine-rich Repeat Variant"/>
    <property type="match status" value="1"/>
</dbReference>
<keyword evidence="8" id="KW-1185">Reference proteome</keyword>
<dbReference type="PROSITE" id="PS51698">
    <property type="entry name" value="U_BOX"/>
    <property type="match status" value="1"/>
</dbReference>
<evidence type="ECO:0000256" key="2">
    <source>
        <dbReference type="ARBA" id="ARBA00004906"/>
    </source>
</evidence>
<dbReference type="InterPro" id="IPR058678">
    <property type="entry name" value="ARM_PUB"/>
</dbReference>
<keyword evidence="3 5" id="KW-0808">Transferase</keyword>
<comment type="catalytic activity">
    <reaction evidence="1 5">
        <text>S-ubiquitinyl-[E2 ubiquitin-conjugating enzyme]-L-cysteine + [acceptor protein]-L-lysine = [E2 ubiquitin-conjugating enzyme]-L-cysteine + N(6)-ubiquitinyl-[acceptor protein]-L-lysine.</text>
        <dbReference type="EC" id="2.3.2.27"/>
    </reaction>
</comment>
<dbReference type="AlphaFoldDB" id="A0AA88U376"/>
<dbReference type="CDD" id="cd16664">
    <property type="entry name" value="RING-Ubox_PUB"/>
    <property type="match status" value="1"/>
</dbReference>
<dbReference type="EMBL" id="JAVXUO010002727">
    <property type="protein sequence ID" value="KAK2970348.1"/>
    <property type="molecule type" value="Genomic_DNA"/>
</dbReference>
<evidence type="ECO:0000256" key="1">
    <source>
        <dbReference type="ARBA" id="ARBA00000900"/>
    </source>
</evidence>
<sequence>MGEIELPSFFLCPISLDIMKDPVTLSTGITYDRQSIEKWIFSAKSSTCPVSKQALSDSELTPNHTLRRLIQSWCTLNASYGVDRIPTPKPPISKTQIVKLLKDSKSPQFQLKILKRLKSIALENDTNKRCMEAAGAAEYLASLLTNRNENESLEAEEGNRASDAAIRILYHLKLSEASLKSLIAKNAEFISSLMRVMQGGNYESRTYAIMLLRSTMEVAEPIQLIKLKLEFFSELVHVLHDQSAHKASKPAIQLLISVCPWGRNRIKAVEAGAVFALIDMLLETTEKRVCELVLIVLDQLCQCSEGRAELLKHGAGLAVVSKKILRVSQVVSERAVRVLLSVSKFAASNPSVVQEMLQLGVVAKLCLVLQVDCGSKTKEKAREILKLHAKSWKNFSCLPMSLLSSYPS</sequence>
<dbReference type="SMART" id="SM00504">
    <property type="entry name" value="Ubox"/>
    <property type="match status" value="1"/>
</dbReference>
<dbReference type="GO" id="GO:0006952">
    <property type="term" value="P:defense response"/>
    <property type="evidence" value="ECO:0007669"/>
    <property type="project" value="UniProtKB-ARBA"/>
</dbReference>
<dbReference type="PANTHER" id="PTHR22849">
    <property type="entry name" value="WDSAM1 PROTEIN"/>
    <property type="match status" value="1"/>
</dbReference>
<dbReference type="Pfam" id="PF25598">
    <property type="entry name" value="ARM_PUB"/>
    <property type="match status" value="1"/>
</dbReference>
<dbReference type="InterPro" id="IPR016024">
    <property type="entry name" value="ARM-type_fold"/>
</dbReference>
<evidence type="ECO:0000256" key="5">
    <source>
        <dbReference type="RuleBase" id="RU369093"/>
    </source>
</evidence>
<dbReference type="SUPFAM" id="SSF57850">
    <property type="entry name" value="RING/U-box"/>
    <property type="match status" value="1"/>
</dbReference>
<dbReference type="SUPFAM" id="SSF48371">
    <property type="entry name" value="ARM repeat"/>
    <property type="match status" value="1"/>
</dbReference>
<evidence type="ECO:0000256" key="4">
    <source>
        <dbReference type="ARBA" id="ARBA00022786"/>
    </source>
</evidence>
<evidence type="ECO:0000313" key="7">
    <source>
        <dbReference type="EMBL" id="KAK2970348.1"/>
    </source>
</evidence>
<dbReference type="FunFam" id="3.30.40.10:FF:000437">
    <property type="entry name" value="RING-type E3 ubiquitin transferase"/>
    <property type="match status" value="1"/>
</dbReference>
<evidence type="ECO:0000313" key="8">
    <source>
        <dbReference type="Proteomes" id="UP001187471"/>
    </source>
</evidence>
<reference evidence="7" key="1">
    <citation type="submission" date="2022-12" db="EMBL/GenBank/DDBJ databases">
        <title>Draft genome assemblies for two species of Escallonia (Escalloniales).</title>
        <authorList>
            <person name="Chanderbali A."/>
            <person name="Dervinis C."/>
            <person name="Anghel I."/>
            <person name="Soltis D."/>
            <person name="Soltis P."/>
            <person name="Zapata F."/>
        </authorList>
    </citation>
    <scope>NUCLEOTIDE SEQUENCE</scope>
    <source>
        <strain evidence="7">UCBG92.1500</strain>
        <tissue evidence="7">Leaf</tissue>
    </source>
</reference>
<organism evidence="7 8">
    <name type="scientific">Escallonia rubra</name>
    <dbReference type="NCBI Taxonomy" id="112253"/>
    <lineage>
        <taxon>Eukaryota</taxon>
        <taxon>Viridiplantae</taxon>
        <taxon>Streptophyta</taxon>
        <taxon>Embryophyta</taxon>
        <taxon>Tracheophyta</taxon>
        <taxon>Spermatophyta</taxon>
        <taxon>Magnoliopsida</taxon>
        <taxon>eudicotyledons</taxon>
        <taxon>Gunneridae</taxon>
        <taxon>Pentapetalae</taxon>
        <taxon>asterids</taxon>
        <taxon>campanulids</taxon>
        <taxon>Escalloniales</taxon>
        <taxon>Escalloniaceae</taxon>
        <taxon>Escallonia</taxon>
    </lineage>
</organism>
<dbReference type="InterPro" id="IPR045210">
    <property type="entry name" value="RING-Ubox_PUB"/>
</dbReference>
<dbReference type="Gene3D" id="3.30.40.10">
    <property type="entry name" value="Zinc/RING finger domain, C3HC4 (zinc finger)"/>
    <property type="match status" value="1"/>
</dbReference>
<name>A0AA88U376_9ASTE</name>
<proteinExistence type="predicted"/>
<gene>
    <name evidence="7" type="ORF">RJ640_003618</name>
</gene>
<keyword evidence="4 5" id="KW-0833">Ubl conjugation pathway</keyword>
<dbReference type="InterPro" id="IPR045185">
    <property type="entry name" value="PUB22/23/24-like"/>
</dbReference>
<dbReference type="InterPro" id="IPR003613">
    <property type="entry name" value="Ubox_domain"/>
</dbReference>
<feature type="domain" description="U-box" evidence="6">
    <location>
        <begin position="5"/>
        <end position="80"/>
    </location>
</feature>